<dbReference type="Pfam" id="PF00392">
    <property type="entry name" value="GntR"/>
    <property type="match status" value="1"/>
</dbReference>
<proteinExistence type="predicted"/>
<evidence type="ECO:0000256" key="3">
    <source>
        <dbReference type="ARBA" id="ARBA00023163"/>
    </source>
</evidence>
<keyword evidence="6" id="KW-1185">Reference proteome</keyword>
<dbReference type="PRINTS" id="PR00035">
    <property type="entry name" value="HTHGNTR"/>
</dbReference>
<keyword evidence="1" id="KW-0805">Transcription regulation</keyword>
<evidence type="ECO:0000256" key="1">
    <source>
        <dbReference type="ARBA" id="ARBA00023015"/>
    </source>
</evidence>
<dbReference type="SUPFAM" id="SSF46785">
    <property type="entry name" value="Winged helix' DNA-binding domain"/>
    <property type="match status" value="1"/>
</dbReference>
<accession>A0ABT3FT01</accession>
<dbReference type="InterPro" id="IPR036390">
    <property type="entry name" value="WH_DNA-bd_sf"/>
</dbReference>
<evidence type="ECO:0000313" key="5">
    <source>
        <dbReference type="EMBL" id="MCW1886680.1"/>
    </source>
</evidence>
<dbReference type="SMART" id="SM00345">
    <property type="entry name" value="HTH_GNTR"/>
    <property type="match status" value="1"/>
</dbReference>
<dbReference type="CDD" id="cd07377">
    <property type="entry name" value="WHTH_GntR"/>
    <property type="match status" value="1"/>
</dbReference>
<dbReference type="Proteomes" id="UP001207930">
    <property type="component" value="Unassembled WGS sequence"/>
</dbReference>
<keyword evidence="3" id="KW-0804">Transcription</keyword>
<gene>
    <name evidence="5" type="ORF">OKA04_18220</name>
</gene>
<dbReference type="InterPro" id="IPR028082">
    <property type="entry name" value="Peripla_BP_I"/>
</dbReference>
<dbReference type="Gene3D" id="1.10.10.10">
    <property type="entry name" value="Winged helix-like DNA-binding domain superfamily/Winged helix DNA-binding domain"/>
    <property type="match status" value="1"/>
</dbReference>
<dbReference type="InterPro" id="IPR046335">
    <property type="entry name" value="LacI/GalR-like_sensor"/>
</dbReference>
<feature type="domain" description="HTH gntR-type" evidence="4">
    <location>
        <begin position="17"/>
        <end position="75"/>
    </location>
</feature>
<keyword evidence="2" id="KW-0238">DNA-binding</keyword>
<evidence type="ECO:0000256" key="2">
    <source>
        <dbReference type="ARBA" id="ARBA00023125"/>
    </source>
</evidence>
<dbReference type="EMBL" id="JAPDDS010000011">
    <property type="protein sequence ID" value="MCW1886680.1"/>
    <property type="molecule type" value="Genomic_DNA"/>
</dbReference>
<dbReference type="RefSeq" id="WP_264502635.1">
    <property type="nucleotide sequence ID" value="NZ_JAPDDS010000011.1"/>
</dbReference>
<dbReference type="InterPro" id="IPR000524">
    <property type="entry name" value="Tscrpt_reg_HTH_GntR"/>
</dbReference>
<dbReference type="Gene3D" id="3.40.50.2300">
    <property type="match status" value="2"/>
</dbReference>
<dbReference type="Pfam" id="PF13377">
    <property type="entry name" value="Peripla_BP_3"/>
    <property type="match status" value="1"/>
</dbReference>
<organism evidence="5 6">
    <name type="scientific">Luteolibacter flavescens</name>
    <dbReference type="NCBI Taxonomy" id="1859460"/>
    <lineage>
        <taxon>Bacteria</taxon>
        <taxon>Pseudomonadati</taxon>
        <taxon>Verrucomicrobiota</taxon>
        <taxon>Verrucomicrobiia</taxon>
        <taxon>Verrucomicrobiales</taxon>
        <taxon>Verrucomicrobiaceae</taxon>
        <taxon>Luteolibacter</taxon>
    </lineage>
</organism>
<name>A0ABT3FT01_9BACT</name>
<dbReference type="InterPro" id="IPR036388">
    <property type="entry name" value="WH-like_DNA-bd_sf"/>
</dbReference>
<evidence type="ECO:0000259" key="4">
    <source>
        <dbReference type="SMART" id="SM00345"/>
    </source>
</evidence>
<reference evidence="5 6" key="1">
    <citation type="submission" date="2022-10" db="EMBL/GenBank/DDBJ databases">
        <title>Luteolibacter flavescens strain MCCC 1K03193, whole genome shotgun sequencing project.</title>
        <authorList>
            <person name="Zhao G."/>
            <person name="Shen L."/>
        </authorList>
    </citation>
    <scope>NUCLEOTIDE SEQUENCE [LARGE SCALE GENOMIC DNA]</scope>
    <source>
        <strain evidence="5 6">MCCC 1K03193</strain>
    </source>
</reference>
<protein>
    <submittedName>
        <fullName evidence="5">Substrate-binding domain-containing protein</fullName>
    </submittedName>
</protein>
<sequence length="381" mass="41166">MASSDPLPIRLTLTDQVTECLRQRIRDGAWDQVLPSEAELCRELGVSRGTLRRASAVLVEDGTITSGGRGGRYRIAAQKPPKRSSKIPATGKIVRILSPQPRFVLTTLTQSIFQVMSESLGRSGLHLEFEYHPGLWRLKHPDTALRKITSQPDTAGWVLYRSTREVQTWFAASGIPAVVLGGMFGGIALSHAEFNLEAVSRHAAGVFAARKHRRMVFLSVENATAGDRASAKAFIAAATAAGAWAELAIYDDTVAGLCHVLDGLLLGQPVPTAFFVAFPNHAPATVGHLTRRGFPVPTHAAVISRMDARLLSEAIPSVARYSMDGEALGRGMAQLLKRSIRAGIKTSQRHCVIMPEFIDGETAGGPPPDWYLPKAKRPAGK</sequence>
<dbReference type="SUPFAM" id="SSF53822">
    <property type="entry name" value="Periplasmic binding protein-like I"/>
    <property type="match status" value="1"/>
</dbReference>
<comment type="caution">
    <text evidence="5">The sequence shown here is derived from an EMBL/GenBank/DDBJ whole genome shotgun (WGS) entry which is preliminary data.</text>
</comment>
<evidence type="ECO:0000313" key="6">
    <source>
        <dbReference type="Proteomes" id="UP001207930"/>
    </source>
</evidence>